<keyword evidence="3 7" id="KW-0812">Transmembrane</keyword>
<proteinExistence type="inferred from homology"/>
<dbReference type="PANTHER" id="PTHR13505">
    <property type="entry name" value="TRANSMEMBRANE PROTEIN 208"/>
    <property type="match status" value="1"/>
</dbReference>
<keyword evidence="6 7" id="KW-0472">Membrane</keyword>
<feature type="transmembrane region" description="Helical" evidence="7">
    <location>
        <begin position="50"/>
        <end position="77"/>
    </location>
</feature>
<comment type="caution">
    <text evidence="8">The sequence shown here is derived from an EMBL/GenBank/DDBJ whole genome shotgun (WGS) entry which is preliminary data.</text>
</comment>
<dbReference type="Proteomes" id="UP000187209">
    <property type="component" value="Unassembled WGS sequence"/>
</dbReference>
<dbReference type="PANTHER" id="PTHR13505:SF7">
    <property type="entry name" value="TRANSMEMBRANE PROTEIN 208"/>
    <property type="match status" value="1"/>
</dbReference>
<name>A0A1R2C6W4_9CILI</name>
<dbReference type="GO" id="GO:0005789">
    <property type="term" value="C:endoplasmic reticulum membrane"/>
    <property type="evidence" value="ECO:0007669"/>
    <property type="project" value="UniProtKB-SubCell"/>
</dbReference>
<evidence type="ECO:0000256" key="6">
    <source>
        <dbReference type="ARBA" id="ARBA00023136"/>
    </source>
</evidence>
<dbReference type="OrthoDB" id="276296at2759"/>
<reference evidence="8 9" key="1">
    <citation type="submission" date="2016-11" db="EMBL/GenBank/DDBJ databases">
        <title>The macronuclear genome of Stentor coeruleus: a giant cell with tiny introns.</title>
        <authorList>
            <person name="Slabodnick M."/>
            <person name="Ruby J.G."/>
            <person name="Reiff S.B."/>
            <person name="Swart E.C."/>
            <person name="Gosai S."/>
            <person name="Prabakaran S."/>
            <person name="Witkowska E."/>
            <person name="Larue G.E."/>
            <person name="Fisher S."/>
            <person name="Freeman R.M."/>
            <person name="Gunawardena J."/>
            <person name="Chu W."/>
            <person name="Stover N.A."/>
            <person name="Gregory B.D."/>
            <person name="Nowacki M."/>
            <person name="Derisi J."/>
            <person name="Roy S.W."/>
            <person name="Marshall W.F."/>
            <person name="Sood P."/>
        </authorList>
    </citation>
    <scope>NUCLEOTIDE SEQUENCE [LARGE SCALE GENOMIC DNA]</scope>
    <source>
        <strain evidence="8">WM001</strain>
    </source>
</reference>
<evidence type="ECO:0000256" key="7">
    <source>
        <dbReference type="SAM" id="Phobius"/>
    </source>
</evidence>
<keyword evidence="4" id="KW-0256">Endoplasmic reticulum</keyword>
<comment type="similarity">
    <text evidence="2">Belongs to the TMEM208 family.</text>
</comment>
<accession>A0A1R2C6W4</accession>
<protein>
    <submittedName>
        <fullName evidence="8">Uncharacterized protein</fullName>
    </submittedName>
</protein>
<gene>
    <name evidence="8" type="ORF">SteCoe_14111</name>
</gene>
<organism evidence="8 9">
    <name type="scientific">Stentor coeruleus</name>
    <dbReference type="NCBI Taxonomy" id="5963"/>
    <lineage>
        <taxon>Eukaryota</taxon>
        <taxon>Sar</taxon>
        <taxon>Alveolata</taxon>
        <taxon>Ciliophora</taxon>
        <taxon>Postciliodesmatophora</taxon>
        <taxon>Heterotrichea</taxon>
        <taxon>Heterotrichida</taxon>
        <taxon>Stentoridae</taxon>
        <taxon>Stentor</taxon>
    </lineage>
</organism>
<dbReference type="Pfam" id="PF05620">
    <property type="entry name" value="TMEM208_SND2"/>
    <property type="match status" value="1"/>
</dbReference>
<comment type="subcellular location">
    <subcellularLocation>
        <location evidence="1">Endoplasmic reticulum membrane</location>
        <topology evidence="1">Multi-pass membrane protein</topology>
    </subcellularLocation>
</comment>
<keyword evidence="9" id="KW-1185">Reference proteome</keyword>
<dbReference type="AlphaFoldDB" id="A0A1R2C6W4"/>
<evidence type="ECO:0000313" key="8">
    <source>
        <dbReference type="EMBL" id="OMJ84721.1"/>
    </source>
</evidence>
<evidence type="ECO:0000256" key="4">
    <source>
        <dbReference type="ARBA" id="ARBA00022824"/>
    </source>
</evidence>
<keyword evidence="5 7" id="KW-1133">Transmembrane helix</keyword>
<dbReference type="GO" id="GO:0006624">
    <property type="term" value="P:vacuolar protein processing"/>
    <property type="evidence" value="ECO:0007669"/>
    <property type="project" value="TreeGrafter"/>
</dbReference>
<dbReference type="InterPro" id="IPR008506">
    <property type="entry name" value="SND2/TMEM208"/>
</dbReference>
<evidence type="ECO:0000256" key="3">
    <source>
        <dbReference type="ARBA" id="ARBA00022692"/>
    </source>
</evidence>
<evidence type="ECO:0000256" key="5">
    <source>
        <dbReference type="ARBA" id="ARBA00022989"/>
    </source>
</evidence>
<dbReference type="EMBL" id="MPUH01000260">
    <property type="protein sequence ID" value="OMJ84721.1"/>
    <property type="molecule type" value="Genomic_DNA"/>
</dbReference>
<evidence type="ECO:0000313" key="9">
    <source>
        <dbReference type="Proteomes" id="UP000187209"/>
    </source>
</evidence>
<dbReference type="GO" id="GO:0005773">
    <property type="term" value="C:vacuole"/>
    <property type="evidence" value="ECO:0007669"/>
    <property type="project" value="GOC"/>
</dbReference>
<sequence length="118" mass="13970">MFKFIWAFDSIGIARVAEFLFFCLMNRVSYMGIRSALEMGVGYEYYQDLYVINLAVQALCVLSDYFWLIYACVPLYFGYFAFKYFLVWANSTGAKEEEVEDEDSQKKKKQKVKYIKSR</sequence>
<evidence type="ECO:0000256" key="2">
    <source>
        <dbReference type="ARBA" id="ARBA00009950"/>
    </source>
</evidence>
<evidence type="ECO:0000256" key="1">
    <source>
        <dbReference type="ARBA" id="ARBA00004477"/>
    </source>
</evidence>